<evidence type="ECO:0000313" key="1">
    <source>
        <dbReference type="EMBL" id="UYW01127.1"/>
    </source>
</evidence>
<protein>
    <submittedName>
        <fullName evidence="1">Uncharacterized protein</fullName>
    </submittedName>
</protein>
<proteinExistence type="predicted"/>
<organism evidence="1 2">
    <name type="scientific">Flavobacterium agricola</name>
    <dbReference type="NCBI Taxonomy" id="2870839"/>
    <lineage>
        <taxon>Bacteria</taxon>
        <taxon>Pseudomonadati</taxon>
        <taxon>Bacteroidota</taxon>
        <taxon>Flavobacteriia</taxon>
        <taxon>Flavobacteriales</taxon>
        <taxon>Flavobacteriaceae</taxon>
        <taxon>Flavobacterium</taxon>
    </lineage>
</organism>
<dbReference type="Proteomes" id="UP001163328">
    <property type="component" value="Chromosome"/>
</dbReference>
<keyword evidence="2" id="KW-1185">Reference proteome</keyword>
<dbReference type="RefSeq" id="WP_264433528.1">
    <property type="nucleotide sequence ID" value="NZ_CP081495.1"/>
</dbReference>
<gene>
    <name evidence="1" type="ORF">K5I29_11750</name>
</gene>
<dbReference type="EMBL" id="CP081495">
    <property type="protein sequence ID" value="UYW01127.1"/>
    <property type="molecule type" value="Genomic_DNA"/>
</dbReference>
<reference evidence="1" key="1">
    <citation type="submission" date="2021-08" db="EMBL/GenBank/DDBJ databases">
        <title>Flavobacterium sp. strain CC-SYL302.</title>
        <authorList>
            <person name="Lin S.-Y."/>
            <person name="Lee T.-H."/>
            <person name="Young C.-C."/>
        </authorList>
    </citation>
    <scope>NUCLEOTIDE SEQUENCE</scope>
    <source>
        <strain evidence="1">CC-SYL302</strain>
    </source>
</reference>
<sequence length="106" mass="11213">MFFSYSGAVGFSSGDISSYLPSFSATMDFYEKTNSNVNLFNGISGASNDINGGYGVTFGHSRPSEGIGSNKVSFGLGGGIRMGESKTYSSSEIISNFKNYVKSIKP</sequence>
<name>A0ABY6LYQ7_9FLAO</name>
<accession>A0ABY6LYQ7</accession>
<evidence type="ECO:0000313" key="2">
    <source>
        <dbReference type="Proteomes" id="UP001163328"/>
    </source>
</evidence>